<evidence type="ECO:0000313" key="2">
    <source>
        <dbReference type="EMBL" id="MFF5290599.1"/>
    </source>
</evidence>
<organism evidence="2 3">
    <name type="scientific">Paractinoplanes globisporus</name>
    <dbReference type="NCBI Taxonomy" id="113565"/>
    <lineage>
        <taxon>Bacteria</taxon>
        <taxon>Bacillati</taxon>
        <taxon>Actinomycetota</taxon>
        <taxon>Actinomycetes</taxon>
        <taxon>Micromonosporales</taxon>
        <taxon>Micromonosporaceae</taxon>
        <taxon>Paractinoplanes</taxon>
    </lineage>
</organism>
<dbReference type="PANTHER" id="PTHR47197">
    <property type="entry name" value="PROTEIN NIRF"/>
    <property type="match status" value="1"/>
</dbReference>
<dbReference type="EMBL" id="JBIAZU010000002">
    <property type="protein sequence ID" value="MFF5290599.1"/>
    <property type="molecule type" value="Genomic_DNA"/>
</dbReference>
<comment type="caution">
    <text evidence="2">The sequence shown here is derived from an EMBL/GenBank/DDBJ whole genome shotgun (WGS) entry which is preliminary data.</text>
</comment>
<evidence type="ECO:0000313" key="3">
    <source>
        <dbReference type="Proteomes" id="UP001602245"/>
    </source>
</evidence>
<evidence type="ECO:0000256" key="1">
    <source>
        <dbReference type="SAM" id="SignalP"/>
    </source>
</evidence>
<keyword evidence="3" id="KW-1185">Reference proteome</keyword>
<dbReference type="InterPro" id="IPR011045">
    <property type="entry name" value="N2O_reductase_N"/>
</dbReference>
<accession>A0ABW6WBA4</accession>
<name>A0ABW6WBA4_9ACTN</name>
<feature type="signal peptide" evidence="1">
    <location>
        <begin position="1"/>
        <end position="26"/>
    </location>
</feature>
<keyword evidence="1" id="KW-0732">Signal</keyword>
<dbReference type="Gene3D" id="2.130.10.10">
    <property type="entry name" value="YVTN repeat-like/Quinoprotein amine dehydrogenase"/>
    <property type="match status" value="2"/>
</dbReference>
<gene>
    <name evidence="2" type="ORF">ACFY35_14230</name>
</gene>
<dbReference type="PANTHER" id="PTHR47197:SF3">
    <property type="entry name" value="DIHYDRO-HEME D1 DEHYDROGENASE"/>
    <property type="match status" value="1"/>
</dbReference>
<dbReference type="Proteomes" id="UP001602245">
    <property type="component" value="Unassembled WGS sequence"/>
</dbReference>
<dbReference type="InterPro" id="IPR051200">
    <property type="entry name" value="Host-pathogen_enzymatic-act"/>
</dbReference>
<protein>
    <submittedName>
        <fullName evidence="2">Beta-propeller fold lactonase family protein</fullName>
    </submittedName>
</protein>
<dbReference type="RefSeq" id="WP_084698974.1">
    <property type="nucleotide sequence ID" value="NZ_JBIAZU010000002.1"/>
</dbReference>
<feature type="chain" id="PRO_5045577142" evidence="1">
    <location>
        <begin position="27"/>
        <end position="381"/>
    </location>
</feature>
<sequence>MNVKTAMAGAAAGVLAIAGLSAPASAAGKDGNDQLYVANGGDDVDPASANFARFAIAADGLVTPEDTLPTDSASGLVFAPASKTKGQHFAYAASGVLDKIDRYRVAGDGALTFAGTTDTPEPFGTALDPHGPTFFVANFNDGASGGLSSFHVEPDGTLRHVSTVDTKAVHPKGVAVTPDGKFVYVVHGTPRSPNPTPSFLVGYAVDRDGKLSGPVARAQIGPSGHRVVITPDGRFLYLTMQEAGDAGDVLGYRIGSHGELTPVTGGRVEAGTWVEGAAITPDGKRLYVTALGVVDDPARRQDGEVRGFDIGGDGRLTEAARVGAGEDPNDLAVGLDGKHVYVGDFGASTLTVFTRALRPVQTVPSQGLFPSYQGVTVRPRD</sequence>
<dbReference type="InterPro" id="IPR015943">
    <property type="entry name" value="WD40/YVTN_repeat-like_dom_sf"/>
</dbReference>
<proteinExistence type="predicted"/>
<dbReference type="SUPFAM" id="SSF50974">
    <property type="entry name" value="Nitrous oxide reductase, N-terminal domain"/>
    <property type="match status" value="1"/>
</dbReference>
<reference evidence="2 3" key="1">
    <citation type="submission" date="2024-10" db="EMBL/GenBank/DDBJ databases">
        <title>The Natural Products Discovery Center: Release of the First 8490 Sequenced Strains for Exploring Actinobacteria Biosynthetic Diversity.</title>
        <authorList>
            <person name="Kalkreuter E."/>
            <person name="Kautsar S.A."/>
            <person name="Yang D."/>
            <person name="Bader C.D."/>
            <person name="Teijaro C.N."/>
            <person name="Fluegel L."/>
            <person name="Davis C.M."/>
            <person name="Simpson J.R."/>
            <person name="Lauterbach L."/>
            <person name="Steele A.D."/>
            <person name="Gui C."/>
            <person name="Meng S."/>
            <person name="Li G."/>
            <person name="Viehrig K."/>
            <person name="Ye F."/>
            <person name="Su P."/>
            <person name="Kiefer A.F."/>
            <person name="Nichols A."/>
            <person name="Cepeda A.J."/>
            <person name="Yan W."/>
            <person name="Fan B."/>
            <person name="Jiang Y."/>
            <person name="Adhikari A."/>
            <person name="Zheng C.-J."/>
            <person name="Schuster L."/>
            <person name="Cowan T.M."/>
            <person name="Smanski M.J."/>
            <person name="Chevrette M.G."/>
            <person name="De Carvalho L.P.S."/>
            <person name="Shen B."/>
        </authorList>
    </citation>
    <scope>NUCLEOTIDE SEQUENCE [LARGE SCALE GENOMIC DNA]</scope>
    <source>
        <strain evidence="2 3">NPDC000087</strain>
    </source>
</reference>